<evidence type="ECO:0000313" key="7">
    <source>
        <dbReference type="Proteomes" id="UP001347796"/>
    </source>
</evidence>
<evidence type="ECO:0000256" key="4">
    <source>
        <dbReference type="SAM" id="SignalP"/>
    </source>
</evidence>
<feature type="chain" id="PRO_5042958338" description="EGF-like domain-containing protein" evidence="4">
    <location>
        <begin position="19"/>
        <end position="847"/>
    </location>
</feature>
<keyword evidence="1" id="KW-1015">Disulfide bond</keyword>
<dbReference type="Proteomes" id="UP001347796">
    <property type="component" value="Unassembled WGS sequence"/>
</dbReference>
<evidence type="ECO:0000256" key="1">
    <source>
        <dbReference type="PROSITE-ProRule" id="PRU00076"/>
    </source>
</evidence>
<keyword evidence="1" id="KW-0245">EGF-like domain</keyword>
<protein>
    <recommendedName>
        <fullName evidence="5">EGF-like domain-containing protein</fullName>
    </recommendedName>
</protein>
<dbReference type="PANTHER" id="PTHR24044">
    <property type="entry name" value="NOTCH LIGAND FAMILY MEMBER"/>
    <property type="match status" value="1"/>
</dbReference>
<keyword evidence="7" id="KW-1185">Reference proteome</keyword>
<feature type="signal peptide" evidence="4">
    <location>
        <begin position="1"/>
        <end position="18"/>
    </location>
</feature>
<proteinExistence type="predicted"/>
<name>A0AAN8J747_PATCE</name>
<feature type="region of interest" description="Disordered" evidence="2">
    <location>
        <begin position="812"/>
        <end position="847"/>
    </location>
</feature>
<dbReference type="AlphaFoldDB" id="A0AAN8J747"/>
<feature type="domain" description="EGF-like" evidence="5">
    <location>
        <begin position="132"/>
        <end position="175"/>
    </location>
</feature>
<dbReference type="PROSITE" id="PS50026">
    <property type="entry name" value="EGF_3"/>
    <property type="match status" value="2"/>
</dbReference>
<dbReference type="InterPro" id="IPR050906">
    <property type="entry name" value="Notch_signaling"/>
</dbReference>
<comment type="caution">
    <text evidence="6">The sequence shown here is derived from an EMBL/GenBank/DDBJ whole genome shotgun (WGS) entry which is preliminary data.</text>
</comment>
<keyword evidence="3" id="KW-0812">Transmembrane</keyword>
<feature type="transmembrane region" description="Helical" evidence="3">
    <location>
        <begin position="731"/>
        <end position="758"/>
    </location>
</feature>
<dbReference type="PANTHER" id="PTHR24044:SF417">
    <property type="entry name" value="WEARY, ISOFORM B"/>
    <property type="match status" value="1"/>
</dbReference>
<feature type="disulfide bond" evidence="1">
    <location>
        <begin position="165"/>
        <end position="174"/>
    </location>
</feature>
<evidence type="ECO:0000313" key="6">
    <source>
        <dbReference type="EMBL" id="KAK6170228.1"/>
    </source>
</evidence>
<keyword evidence="3" id="KW-1133">Transmembrane helix</keyword>
<feature type="disulfide bond" evidence="1">
    <location>
        <begin position="603"/>
        <end position="612"/>
    </location>
</feature>
<dbReference type="InterPro" id="IPR000742">
    <property type="entry name" value="EGF"/>
</dbReference>
<evidence type="ECO:0000259" key="5">
    <source>
        <dbReference type="PROSITE" id="PS50026"/>
    </source>
</evidence>
<dbReference type="CDD" id="cd00054">
    <property type="entry name" value="EGF_CA"/>
    <property type="match status" value="1"/>
</dbReference>
<comment type="caution">
    <text evidence="1">Lacks conserved residue(s) required for the propagation of feature annotation.</text>
</comment>
<evidence type="ECO:0000256" key="2">
    <source>
        <dbReference type="SAM" id="MobiDB-lite"/>
    </source>
</evidence>
<evidence type="ECO:0000256" key="3">
    <source>
        <dbReference type="SAM" id="Phobius"/>
    </source>
</evidence>
<dbReference type="PROSITE" id="PS00022">
    <property type="entry name" value="EGF_1"/>
    <property type="match status" value="2"/>
</dbReference>
<keyword evidence="3" id="KW-0472">Membrane</keyword>
<dbReference type="SUPFAM" id="SSF57196">
    <property type="entry name" value="EGF/Laminin"/>
    <property type="match status" value="2"/>
</dbReference>
<sequence>MGAVRNLLVICLPLAVLCHNHGPHLSSTPPVSSPKFQPENIPETQLPIFPIDGRRCISLARRTKVEEVPLPYLCIPGKPGGVPLPKKSNPRTSAILVMMYWHGWRVCKYTMKVPMAEYIRVPTCCPGWESGPAGECSVPKGGQMNGPCLNGGFVAPGNGMPKCVCPPGFGGIFCQMTNGRGDGNTGPLGLPIPSLPIQRQPIPSMDIVMNILQQQFKQAMGPLPFDVPAPIMPPNMLPQMPFMDEGRGPVPNPVMLMNMMIMKQMMPPPKLKTKSFIKISNPVSTPPGNLPVQKPMPVNRLNDMSRNNQQSTDSKRFNNVVNDVAVTSIFGNRQQKKFPQFQPKPTTPIYYHKYHINNPQKQLLPQQQPPSFTGRVSNKEKCEDTLKVGITRCIRDAGIQTFPAAIFNNRNPSLTKAICGNGRRIVPCILAGQNACGTGAQVIITRRMLSNFLSSIEAQCNSMMSDDLPRMPNMINLPMMPPMNTGSMPSLNIPMPQMPGSPLPSMVPMPPAFFRTLQSMSGQGLPKPTQVNTDVMAPVAPLVQDLKRLECRNGGYVVIEAGASVCECPQGFEGEYCEIPICESECMNGGICGVIEQTPGCICVTGFIGINCEEAIGPIVQETTADVAVAADDTVLAQDATPLGSVTYPKEINGYPIPNDIPSDPKIDVSTQAEESAIVNEPVKTESTISTVDITTTANPEVKAAGAQAQDVAYEPSTNDLQDDAIFIAGYPLWLILSVSIGFLLLVLIFTTCVCLCVKRRSKRAVDITTVASALPEKVPVKDNIYVVGIAPPPVYEVKGIPALSYEEAKGEVITGNRENQKENTTATESGQDEETENKNTPQVTRI</sequence>
<dbReference type="PROSITE" id="PS01186">
    <property type="entry name" value="EGF_2"/>
    <property type="match status" value="2"/>
</dbReference>
<dbReference type="Gene3D" id="2.10.25.10">
    <property type="entry name" value="Laminin"/>
    <property type="match status" value="1"/>
</dbReference>
<accession>A0AAN8J747</accession>
<reference evidence="6 7" key="1">
    <citation type="submission" date="2024-01" db="EMBL/GenBank/DDBJ databases">
        <title>The genome of the rayed Mediterranean limpet Patella caerulea (Linnaeus, 1758).</title>
        <authorList>
            <person name="Anh-Thu Weber A."/>
            <person name="Halstead-Nussloch G."/>
        </authorList>
    </citation>
    <scope>NUCLEOTIDE SEQUENCE [LARGE SCALE GENOMIC DNA]</scope>
    <source>
        <strain evidence="6">AATW-2023a</strain>
        <tissue evidence="6">Whole specimen</tissue>
    </source>
</reference>
<dbReference type="GO" id="GO:0005112">
    <property type="term" value="F:Notch binding"/>
    <property type="evidence" value="ECO:0007669"/>
    <property type="project" value="TreeGrafter"/>
</dbReference>
<feature type="disulfide bond" evidence="1">
    <location>
        <begin position="582"/>
        <end position="592"/>
    </location>
</feature>
<dbReference type="EMBL" id="JAZGQO010000014">
    <property type="protein sequence ID" value="KAK6170228.1"/>
    <property type="molecule type" value="Genomic_DNA"/>
</dbReference>
<organism evidence="6 7">
    <name type="scientific">Patella caerulea</name>
    <name type="common">Rayed Mediterranean limpet</name>
    <dbReference type="NCBI Taxonomy" id="87958"/>
    <lineage>
        <taxon>Eukaryota</taxon>
        <taxon>Metazoa</taxon>
        <taxon>Spiralia</taxon>
        <taxon>Lophotrochozoa</taxon>
        <taxon>Mollusca</taxon>
        <taxon>Gastropoda</taxon>
        <taxon>Patellogastropoda</taxon>
        <taxon>Patelloidea</taxon>
        <taxon>Patellidae</taxon>
        <taxon>Patella</taxon>
    </lineage>
</organism>
<dbReference type="SMART" id="SM00181">
    <property type="entry name" value="EGF"/>
    <property type="match status" value="3"/>
</dbReference>
<feature type="domain" description="EGF-like" evidence="5">
    <location>
        <begin position="578"/>
        <end position="613"/>
    </location>
</feature>
<keyword evidence="4" id="KW-0732">Signal</keyword>
<gene>
    <name evidence="6" type="ORF">SNE40_018673</name>
</gene>
<dbReference type="CDD" id="cd00053">
    <property type="entry name" value="EGF"/>
    <property type="match status" value="1"/>
</dbReference>